<dbReference type="Gramene" id="ONK81898">
    <property type="protein sequence ID" value="ONK81898"/>
    <property type="gene ID" value="A4U43_C01F33990"/>
</dbReference>
<keyword evidence="10" id="KW-1185">Reference proteome</keyword>
<accession>A0A5P1FUI3</accession>
<evidence type="ECO:0000313" key="9">
    <source>
        <dbReference type="EMBL" id="ONK81898.1"/>
    </source>
</evidence>
<feature type="domain" description="SHSP" evidence="8">
    <location>
        <begin position="5"/>
        <end position="108"/>
    </location>
</feature>
<evidence type="ECO:0000256" key="3">
    <source>
        <dbReference type="ARBA" id="ARBA00022821"/>
    </source>
</evidence>
<dbReference type="GO" id="GO:0006952">
    <property type="term" value="P:defense response"/>
    <property type="evidence" value="ECO:0007669"/>
    <property type="project" value="UniProtKB-KW"/>
</dbReference>
<keyword evidence="2" id="KW-1003">Cell membrane</keyword>
<comment type="similarity">
    <text evidence="4 5">Belongs to the small heat shock protein (HSP20) family.</text>
</comment>
<dbReference type="GO" id="GO:0005886">
    <property type="term" value="C:plasma membrane"/>
    <property type="evidence" value="ECO:0007669"/>
    <property type="project" value="UniProtKB-SubCell"/>
</dbReference>
<feature type="compositionally biased region" description="Basic and acidic residues" evidence="6">
    <location>
        <begin position="111"/>
        <end position="144"/>
    </location>
</feature>
<evidence type="ECO:0000256" key="4">
    <source>
        <dbReference type="PROSITE-ProRule" id="PRU00285"/>
    </source>
</evidence>
<evidence type="ECO:0000256" key="5">
    <source>
        <dbReference type="RuleBase" id="RU003616"/>
    </source>
</evidence>
<dbReference type="Pfam" id="PF00011">
    <property type="entry name" value="HSP20"/>
    <property type="match status" value="1"/>
</dbReference>
<name>A0A5P1FUI3_ASPOF</name>
<dbReference type="PANTHER" id="PTHR43670:SF114">
    <property type="entry name" value="OS05G0592000 PROTEIN"/>
    <property type="match status" value="1"/>
</dbReference>
<dbReference type="OrthoDB" id="1431247at2759"/>
<dbReference type="Proteomes" id="UP000243459">
    <property type="component" value="Chromosome 1"/>
</dbReference>
<dbReference type="OMA" id="CKWRIEE"/>
<proteinExistence type="inferred from homology"/>
<organism evidence="9 10">
    <name type="scientific">Asparagus officinalis</name>
    <name type="common">Garden asparagus</name>
    <dbReference type="NCBI Taxonomy" id="4686"/>
    <lineage>
        <taxon>Eukaryota</taxon>
        <taxon>Viridiplantae</taxon>
        <taxon>Streptophyta</taxon>
        <taxon>Embryophyta</taxon>
        <taxon>Tracheophyta</taxon>
        <taxon>Spermatophyta</taxon>
        <taxon>Magnoliopsida</taxon>
        <taxon>Liliopsida</taxon>
        <taxon>Asparagales</taxon>
        <taxon>Asparagaceae</taxon>
        <taxon>Asparagoideae</taxon>
        <taxon>Asparagus</taxon>
    </lineage>
</organism>
<evidence type="ECO:0000259" key="8">
    <source>
        <dbReference type="PROSITE" id="PS01031"/>
    </source>
</evidence>
<protein>
    <recommendedName>
        <fullName evidence="8">SHSP domain-containing protein</fullName>
    </recommendedName>
</protein>
<keyword evidence="7" id="KW-0472">Membrane</keyword>
<dbReference type="PROSITE" id="PS01031">
    <property type="entry name" value="SHSP"/>
    <property type="match status" value="1"/>
</dbReference>
<dbReference type="AlphaFoldDB" id="A0A5P1FUI3"/>
<keyword evidence="3" id="KW-0611">Plant defense</keyword>
<dbReference type="SUPFAM" id="SSF49764">
    <property type="entry name" value="HSP20-like chaperones"/>
    <property type="match status" value="1"/>
</dbReference>
<dbReference type="EMBL" id="CM007381">
    <property type="protein sequence ID" value="ONK81898.1"/>
    <property type="molecule type" value="Genomic_DNA"/>
</dbReference>
<evidence type="ECO:0000256" key="6">
    <source>
        <dbReference type="SAM" id="MobiDB-lite"/>
    </source>
</evidence>
<dbReference type="InterPro" id="IPR008978">
    <property type="entry name" value="HSP20-like_chaperone"/>
</dbReference>
<comment type="subcellular location">
    <subcellularLocation>
        <location evidence="1">Cell membrane</location>
        <topology evidence="1">Single-pass membrane protein</topology>
    </subcellularLocation>
</comment>
<evidence type="ECO:0000313" key="10">
    <source>
        <dbReference type="Proteomes" id="UP000243459"/>
    </source>
</evidence>
<evidence type="ECO:0000256" key="1">
    <source>
        <dbReference type="ARBA" id="ARBA00004162"/>
    </source>
</evidence>
<feature type="region of interest" description="Disordered" evidence="6">
    <location>
        <begin position="101"/>
        <end position="144"/>
    </location>
</feature>
<dbReference type="Gene3D" id="2.60.40.790">
    <property type="match status" value="1"/>
</dbReference>
<keyword evidence="7" id="KW-1133">Transmembrane helix</keyword>
<dbReference type="PANTHER" id="PTHR43670">
    <property type="entry name" value="HEAT SHOCK PROTEIN 26"/>
    <property type="match status" value="1"/>
</dbReference>
<feature type="transmembrane region" description="Helical" evidence="7">
    <location>
        <begin position="155"/>
        <end position="173"/>
    </location>
</feature>
<dbReference type="GO" id="GO:0034605">
    <property type="term" value="P:cellular response to heat"/>
    <property type="evidence" value="ECO:0007669"/>
    <property type="project" value="TreeGrafter"/>
</dbReference>
<evidence type="ECO:0000256" key="2">
    <source>
        <dbReference type="ARBA" id="ARBA00022475"/>
    </source>
</evidence>
<dbReference type="InterPro" id="IPR002068">
    <property type="entry name" value="A-crystallin/Hsp20_dom"/>
</dbReference>
<sequence length="186" mass="21453">MSTRVTYEDFKPSFKWNHEEGSDTLEISLPGFKKEQIKIQMDNFRNLKVSGERPLIGERWRRFFTNFRIPSNTSNADIRAKFENGTLSMIFPKLFARHPTQNQTTNAQEPASDKKTAIEPKPREDNVQKNQEEKEKIHKAKAGDRGLRFKRHKQLMVNVGVAAVILVAVGFYVSCKLRKLTEADSN</sequence>
<gene>
    <name evidence="9" type="ORF">A4U43_C01F33990</name>
</gene>
<reference evidence="10" key="1">
    <citation type="journal article" date="2017" name="Nat. Commun.">
        <title>The asparagus genome sheds light on the origin and evolution of a young Y chromosome.</title>
        <authorList>
            <person name="Harkess A."/>
            <person name="Zhou J."/>
            <person name="Xu C."/>
            <person name="Bowers J.E."/>
            <person name="Van der Hulst R."/>
            <person name="Ayyampalayam S."/>
            <person name="Mercati F."/>
            <person name="Riccardi P."/>
            <person name="McKain M.R."/>
            <person name="Kakrana A."/>
            <person name="Tang H."/>
            <person name="Ray J."/>
            <person name="Groenendijk J."/>
            <person name="Arikit S."/>
            <person name="Mathioni S.M."/>
            <person name="Nakano M."/>
            <person name="Shan H."/>
            <person name="Telgmann-Rauber A."/>
            <person name="Kanno A."/>
            <person name="Yue Z."/>
            <person name="Chen H."/>
            <person name="Li W."/>
            <person name="Chen Y."/>
            <person name="Xu X."/>
            <person name="Zhang Y."/>
            <person name="Luo S."/>
            <person name="Chen H."/>
            <person name="Gao J."/>
            <person name="Mao Z."/>
            <person name="Pires J.C."/>
            <person name="Luo M."/>
            <person name="Kudrna D."/>
            <person name="Wing R.A."/>
            <person name="Meyers B.C."/>
            <person name="Yi K."/>
            <person name="Kong H."/>
            <person name="Lavrijsen P."/>
            <person name="Sunseri F."/>
            <person name="Falavigna A."/>
            <person name="Ye Y."/>
            <person name="Leebens-Mack J.H."/>
            <person name="Chen G."/>
        </authorList>
    </citation>
    <scope>NUCLEOTIDE SEQUENCE [LARGE SCALE GENOMIC DNA]</scope>
    <source>
        <strain evidence="10">cv. DH0086</strain>
    </source>
</reference>
<dbReference type="CDD" id="cd06464">
    <property type="entry name" value="ACD_sHsps-like"/>
    <property type="match status" value="1"/>
</dbReference>
<evidence type="ECO:0000256" key="7">
    <source>
        <dbReference type="SAM" id="Phobius"/>
    </source>
</evidence>
<keyword evidence="7" id="KW-0812">Transmembrane</keyword>